<keyword evidence="3" id="KW-1185">Reference proteome</keyword>
<evidence type="ECO:0000256" key="1">
    <source>
        <dbReference type="SAM" id="Phobius"/>
    </source>
</evidence>
<keyword evidence="1" id="KW-0472">Membrane</keyword>
<dbReference type="EMBL" id="CP019058">
    <property type="protein sequence ID" value="APW18127.1"/>
    <property type="molecule type" value="Genomic_DNA"/>
</dbReference>
<evidence type="ECO:0000313" key="2">
    <source>
        <dbReference type="EMBL" id="APW18127.1"/>
    </source>
</evidence>
<dbReference type="Proteomes" id="UP000186260">
    <property type="component" value="Chromosome"/>
</dbReference>
<sequence>MNMFAKILAFSPSDMKSDFNYFPFMGALGNIANGTQGAALMILAIVFIVAVAGWVISKVSNSGMGQKISLSAAIICLIAAALIASSGGLINWATQQKII</sequence>
<name>A0ABM6GHM2_9BIFI</name>
<feature type="transmembrane region" description="Helical" evidence="1">
    <location>
        <begin position="68"/>
        <end position="93"/>
    </location>
</feature>
<evidence type="ECO:0000313" key="3">
    <source>
        <dbReference type="Proteomes" id="UP000186260"/>
    </source>
</evidence>
<evidence type="ECO:0008006" key="4">
    <source>
        <dbReference type="Google" id="ProtNLM"/>
    </source>
</evidence>
<reference evidence="3" key="1">
    <citation type="submission" date="2017-01" db="EMBL/GenBank/DDBJ databases">
        <title>Gardnerella vaginalis bacteremia associated with severe acute encephalopathy in a young female patient: Case Report and characterization of the isolate.</title>
        <authorList>
            <person name="Tankovic J."/>
            <person name="Timinskas A."/>
            <person name="Zilnyte M."/>
            <person name="Janulaitiene M."/>
            <person name="Zvirbliene A."/>
            <person name="Pleckaityte M."/>
        </authorList>
    </citation>
    <scope>NUCLEOTIDE SEQUENCE [LARGE SCALE GENOMIC DNA]</scope>
    <source>
        <strain evidence="3">GV37</strain>
    </source>
</reference>
<organism evidence="2 3">
    <name type="scientific">Gardnerella swidsinskii</name>
    <dbReference type="NCBI Taxonomy" id="2792979"/>
    <lineage>
        <taxon>Bacteria</taxon>
        <taxon>Bacillati</taxon>
        <taxon>Actinomycetota</taxon>
        <taxon>Actinomycetes</taxon>
        <taxon>Bifidobacteriales</taxon>
        <taxon>Bifidobacteriaceae</taxon>
        <taxon>Gardnerella</taxon>
    </lineage>
</organism>
<protein>
    <recommendedName>
        <fullName evidence="4">Conjugal transfer protein TrbC</fullName>
    </recommendedName>
</protein>
<dbReference type="RefSeq" id="WP_076002541.1">
    <property type="nucleotide sequence ID" value="NZ_CP019058.1"/>
</dbReference>
<gene>
    <name evidence="2" type="ORF">BVL65_00435</name>
</gene>
<feature type="transmembrane region" description="Helical" evidence="1">
    <location>
        <begin position="38"/>
        <end position="56"/>
    </location>
</feature>
<proteinExistence type="predicted"/>
<keyword evidence="1" id="KW-1133">Transmembrane helix</keyword>
<keyword evidence="1" id="KW-0812">Transmembrane</keyword>
<accession>A0ABM6GHM2</accession>